<evidence type="ECO:0000313" key="2">
    <source>
        <dbReference type="Proteomes" id="UP000215616"/>
    </source>
</evidence>
<organism evidence="1 2">
    <name type="scientific">Caulobacter vibrioides</name>
    <name type="common">Caulobacter crescentus</name>
    <dbReference type="NCBI Taxonomy" id="155892"/>
    <lineage>
        <taxon>Bacteria</taxon>
        <taxon>Pseudomonadati</taxon>
        <taxon>Pseudomonadota</taxon>
        <taxon>Alphaproteobacteria</taxon>
        <taxon>Caulobacterales</taxon>
        <taxon>Caulobacteraceae</taxon>
        <taxon>Caulobacter</taxon>
    </lineage>
</organism>
<evidence type="ECO:0000313" key="1">
    <source>
        <dbReference type="EMBL" id="OYX03696.1"/>
    </source>
</evidence>
<sequence length="137" mass="14679">MALSLPAVAMAADKRADAYPRGEASLLRELNGRVAGQPVPCITRRLVVETRVIDRTAILFRMPDGTMFVNRPARGAELLPRQGVVSEIGATPRAICQNDFVAVNEPGGRAVNIRGSKGLHVPGASAQLGAFVPYFER</sequence>
<dbReference type="AlphaFoldDB" id="A0A258D7T2"/>
<dbReference type="Proteomes" id="UP000215616">
    <property type="component" value="Unassembled WGS sequence"/>
</dbReference>
<comment type="caution">
    <text evidence="1">The sequence shown here is derived from an EMBL/GenBank/DDBJ whole genome shotgun (WGS) entry which is preliminary data.</text>
</comment>
<name>A0A258D7T2_CAUVI</name>
<gene>
    <name evidence="1" type="ORF">B7Z12_09325</name>
</gene>
<protein>
    <submittedName>
        <fullName evidence="1">Uncharacterized protein</fullName>
    </submittedName>
</protein>
<reference evidence="1 2" key="1">
    <citation type="submission" date="2017-03" db="EMBL/GenBank/DDBJ databases">
        <title>Lifting the veil on microbial sulfur biogeochemistry in mining wastewaters.</title>
        <authorList>
            <person name="Kantor R.S."/>
            <person name="Colenbrander Nelson T."/>
            <person name="Marshall S."/>
            <person name="Bennett D."/>
            <person name="Apte S."/>
            <person name="Camacho D."/>
            <person name="Thomas B.C."/>
            <person name="Warren L.A."/>
            <person name="Banfield J.F."/>
        </authorList>
    </citation>
    <scope>NUCLEOTIDE SEQUENCE [LARGE SCALE GENOMIC DNA]</scope>
    <source>
        <strain evidence="1">32-67-7</strain>
    </source>
</reference>
<dbReference type="EMBL" id="NCDQ01000127">
    <property type="protein sequence ID" value="OYX03696.1"/>
    <property type="molecule type" value="Genomic_DNA"/>
</dbReference>
<proteinExistence type="predicted"/>
<accession>A0A258D7T2</accession>